<dbReference type="SUPFAM" id="SSF53774">
    <property type="entry name" value="Glutaminase/Asparaginase"/>
    <property type="match status" value="1"/>
</dbReference>
<dbReference type="Pfam" id="PF17763">
    <property type="entry name" value="Asparaginase_C"/>
    <property type="match status" value="1"/>
</dbReference>
<dbReference type="GO" id="GO:0004067">
    <property type="term" value="F:asparaginase activity"/>
    <property type="evidence" value="ECO:0007669"/>
    <property type="project" value="UniProtKB-UniRule"/>
</dbReference>
<feature type="domain" description="Asparaginase/glutaminase C-terminal" evidence="7">
    <location>
        <begin position="204"/>
        <end position="312"/>
    </location>
</feature>
<feature type="domain" description="L-asparaginase N-terminal" evidence="6">
    <location>
        <begin position="3"/>
        <end position="185"/>
    </location>
</feature>
<dbReference type="SMART" id="SM00870">
    <property type="entry name" value="Asparaginase"/>
    <property type="match status" value="1"/>
</dbReference>
<evidence type="ECO:0000313" key="9">
    <source>
        <dbReference type="Proteomes" id="UP000255234"/>
    </source>
</evidence>
<dbReference type="InterPro" id="IPR027475">
    <property type="entry name" value="Asparaginase/glutaminase_AS2"/>
</dbReference>
<organism evidence="8 9">
    <name type="scientific">Megamonas hypermegale</name>
    <dbReference type="NCBI Taxonomy" id="158847"/>
    <lineage>
        <taxon>Bacteria</taxon>
        <taxon>Bacillati</taxon>
        <taxon>Bacillota</taxon>
        <taxon>Negativicutes</taxon>
        <taxon>Selenomonadales</taxon>
        <taxon>Selenomonadaceae</taxon>
        <taxon>Megamonas</taxon>
    </lineage>
</organism>
<feature type="active site" description="O-isoaspartyl threonine intermediate" evidence="3">
    <location>
        <position position="12"/>
    </location>
</feature>
<dbReference type="AlphaFoldDB" id="A0A378NVA4"/>
<dbReference type="InterPro" id="IPR036152">
    <property type="entry name" value="Asp/glu_Ase-like_sf"/>
</dbReference>
<evidence type="ECO:0000256" key="4">
    <source>
        <dbReference type="PIRSR" id="PIRSR001220-2"/>
    </source>
</evidence>
<gene>
    <name evidence="8" type="primary">ansA</name>
    <name evidence="8" type="ORF">NCTC10571_02473</name>
</gene>
<evidence type="ECO:0000313" key="8">
    <source>
        <dbReference type="EMBL" id="STY72280.1"/>
    </source>
</evidence>
<keyword evidence="2 8" id="KW-0378">Hydrolase</keyword>
<dbReference type="RefSeq" id="WP_115152303.1">
    <property type="nucleotide sequence ID" value="NZ_UGPP01000001.1"/>
</dbReference>
<dbReference type="InterPro" id="IPR006033">
    <property type="entry name" value="AsnA_fam"/>
</dbReference>
<dbReference type="STRING" id="1122216.GCA_000423385_01301"/>
<evidence type="ECO:0000256" key="1">
    <source>
        <dbReference type="ARBA" id="ARBA00012920"/>
    </source>
</evidence>
<dbReference type="Pfam" id="PF00710">
    <property type="entry name" value="Asparaginase"/>
    <property type="match status" value="1"/>
</dbReference>
<feature type="active site" evidence="5">
    <location>
        <position position="85"/>
    </location>
</feature>
<dbReference type="InterPro" id="IPR006034">
    <property type="entry name" value="Asparaginase/glutaminase-like"/>
</dbReference>
<dbReference type="InterPro" id="IPR037152">
    <property type="entry name" value="L-asparaginase_N_sf"/>
</dbReference>
<name>A0A378NVA4_9FIRM</name>
<dbReference type="InterPro" id="IPR027474">
    <property type="entry name" value="L-asparaginase_N"/>
</dbReference>
<dbReference type="PIRSF" id="PIRSF001220">
    <property type="entry name" value="L-ASNase_gatD"/>
    <property type="match status" value="1"/>
</dbReference>
<dbReference type="InterPro" id="IPR040919">
    <property type="entry name" value="Asparaginase_C"/>
</dbReference>
<dbReference type="PROSITE" id="PS51732">
    <property type="entry name" value="ASN_GLN_ASE_3"/>
    <property type="match status" value="1"/>
</dbReference>
<evidence type="ECO:0000256" key="2">
    <source>
        <dbReference type="ARBA" id="ARBA00022801"/>
    </source>
</evidence>
<evidence type="ECO:0000256" key="3">
    <source>
        <dbReference type="PIRSR" id="PIRSR001220-1"/>
    </source>
</evidence>
<accession>A0A378NVA4</accession>
<evidence type="ECO:0000259" key="6">
    <source>
        <dbReference type="Pfam" id="PF00710"/>
    </source>
</evidence>
<dbReference type="PANTHER" id="PTHR11707">
    <property type="entry name" value="L-ASPARAGINASE"/>
    <property type="match status" value="1"/>
</dbReference>
<dbReference type="PRINTS" id="PR00139">
    <property type="entry name" value="ASNGLNASE"/>
</dbReference>
<protein>
    <recommendedName>
        <fullName evidence="1">asparaginase</fullName>
        <ecNumber evidence="1">3.5.1.1</ecNumber>
    </recommendedName>
</protein>
<dbReference type="PANTHER" id="PTHR11707:SF28">
    <property type="entry name" value="60 KDA LYSOPHOSPHOLIPASE"/>
    <property type="match status" value="1"/>
</dbReference>
<dbReference type="NCBIfam" id="TIGR00519">
    <property type="entry name" value="asnASE_I"/>
    <property type="match status" value="1"/>
</dbReference>
<feature type="binding site" evidence="4">
    <location>
        <position position="54"/>
    </location>
    <ligand>
        <name>substrate</name>
    </ligand>
</feature>
<reference evidence="8 9" key="1">
    <citation type="submission" date="2018-06" db="EMBL/GenBank/DDBJ databases">
        <authorList>
            <consortium name="Pathogen Informatics"/>
            <person name="Doyle S."/>
        </authorList>
    </citation>
    <scope>NUCLEOTIDE SEQUENCE [LARGE SCALE GENOMIC DNA]</scope>
    <source>
        <strain evidence="8 9">NCTC10571</strain>
    </source>
</reference>
<dbReference type="InterPro" id="IPR041725">
    <property type="entry name" value="L-asparaginase_I"/>
</dbReference>
<dbReference type="GO" id="GO:0006520">
    <property type="term" value="P:amino acid metabolic process"/>
    <property type="evidence" value="ECO:0007669"/>
    <property type="project" value="InterPro"/>
</dbReference>
<dbReference type="CDD" id="cd08963">
    <property type="entry name" value="L-asparaginase_I"/>
    <property type="match status" value="1"/>
</dbReference>
<dbReference type="EMBL" id="UGPP01000001">
    <property type="protein sequence ID" value="STY72280.1"/>
    <property type="molecule type" value="Genomic_DNA"/>
</dbReference>
<evidence type="ECO:0000256" key="5">
    <source>
        <dbReference type="PROSITE-ProRule" id="PRU10100"/>
    </source>
</evidence>
<dbReference type="Gene3D" id="3.40.50.40">
    <property type="match status" value="1"/>
</dbReference>
<evidence type="ECO:0000259" key="7">
    <source>
        <dbReference type="Pfam" id="PF17763"/>
    </source>
</evidence>
<dbReference type="InterPro" id="IPR027473">
    <property type="entry name" value="L-asparaginase_C"/>
</dbReference>
<dbReference type="Proteomes" id="UP000255234">
    <property type="component" value="Unassembled WGS sequence"/>
</dbReference>
<dbReference type="Gene3D" id="3.40.50.1170">
    <property type="entry name" value="L-asparaginase, N-terminal domain"/>
    <property type="match status" value="1"/>
</dbReference>
<sequence length="313" mass="34554">MKKICWLATGGTIASRPSENGLAPGFTAKEMLEMVPNLKDYGHIDCYDIMQLDSTNLQPEDWQYIAGYIEKLYEQYDGFVITHGTDTLNWTCCALHYMLENLAKPVVVIGSQLTIEEENTDAKFNLNAAFAMASSEKIGVFAVCGGQIIEGLWAKKLYSEDMRSIQSINKMPVATFEGNNIKWNEYENPQVNGIFKVHSDLELKVAQIKIMPGLDSELLFNLAKMGYKGIVIEAYGAGGIPFAKDKQRDIVGAIEELSKQGVKIVCTTQCLFDGVHMDRYEVGIKACKAGVIPAGKLSVEAATVKLMVDLAKK</sequence>
<dbReference type="PIRSF" id="PIRSF500176">
    <property type="entry name" value="L_ASNase"/>
    <property type="match status" value="1"/>
</dbReference>
<proteinExistence type="predicted"/>
<dbReference type="PROSITE" id="PS00917">
    <property type="entry name" value="ASN_GLN_ASE_2"/>
    <property type="match status" value="1"/>
</dbReference>
<dbReference type="EC" id="3.5.1.1" evidence="1"/>
<feature type="binding site" evidence="4">
    <location>
        <begin position="85"/>
        <end position="86"/>
    </location>
    <ligand>
        <name>substrate</name>
    </ligand>
</feature>